<name>A0A4T0IUS7_WALIC</name>
<dbReference type="GO" id="GO:0006744">
    <property type="term" value="P:ubiquinone biosynthetic process"/>
    <property type="evidence" value="ECO:0007669"/>
    <property type="project" value="TreeGrafter"/>
</dbReference>
<dbReference type="Proteomes" id="UP000310689">
    <property type="component" value="Unassembled WGS sequence"/>
</dbReference>
<gene>
    <name evidence="12" type="ORF">E3P86_03528</name>
</gene>
<evidence type="ECO:0000313" key="12">
    <source>
        <dbReference type="EMBL" id="TIB30306.1"/>
    </source>
</evidence>
<dbReference type="AlphaFoldDB" id="A0A4T0IUS7"/>
<dbReference type="GO" id="GO:0008299">
    <property type="term" value="P:isoprenoid biosynthetic process"/>
    <property type="evidence" value="ECO:0007669"/>
    <property type="project" value="UniProtKB-KW"/>
</dbReference>
<dbReference type="SFLD" id="SFLDS00005">
    <property type="entry name" value="Isoprenoid_Synthase_Type_I"/>
    <property type="match status" value="1"/>
</dbReference>
<protein>
    <recommendedName>
        <fullName evidence="10">(2E,6E)-farnesyl diphosphate synthase</fullName>
    </recommendedName>
    <alternativeName>
        <fullName evidence="9">Dimethylallyltranstransferase</fullName>
    </alternativeName>
    <alternativeName>
        <fullName evidence="8">Farnesyl diphosphate synthase</fullName>
    </alternativeName>
    <alternativeName>
        <fullName evidence="7">Geranyltranstransferase</fullName>
    </alternativeName>
</protein>
<dbReference type="PANTHER" id="PTHR12001">
    <property type="entry name" value="GERANYLGERANYL PYROPHOSPHATE SYNTHASE"/>
    <property type="match status" value="1"/>
</dbReference>
<evidence type="ECO:0000256" key="1">
    <source>
        <dbReference type="ARBA" id="ARBA00001946"/>
    </source>
</evidence>
<evidence type="ECO:0000256" key="7">
    <source>
        <dbReference type="ARBA" id="ARBA00032380"/>
    </source>
</evidence>
<organism evidence="12 13">
    <name type="scientific">Wallemia ichthyophaga</name>
    <dbReference type="NCBI Taxonomy" id="245174"/>
    <lineage>
        <taxon>Eukaryota</taxon>
        <taxon>Fungi</taxon>
        <taxon>Dikarya</taxon>
        <taxon>Basidiomycota</taxon>
        <taxon>Wallemiomycotina</taxon>
        <taxon>Wallemiomycetes</taxon>
        <taxon>Wallemiales</taxon>
        <taxon>Wallemiaceae</taxon>
        <taxon>Wallemia</taxon>
    </lineage>
</organism>
<comment type="cofactor">
    <cofactor evidence="1">
        <name>Mg(2+)</name>
        <dbReference type="ChEBI" id="CHEBI:18420"/>
    </cofactor>
</comment>
<dbReference type="Gene3D" id="1.10.600.10">
    <property type="entry name" value="Farnesyl Diphosphate Synthase"/>
    <property type="match status" value="1"/>
</dbReference>
<evidence type="ECO:0000256" key="2">
    <source>
        <dbReference type="ARBA" id="ARBA00006706"/>
    </source>
</evidence>
<dbReference type="GO" id="GO:1990234">
    <property type="term" value="C:transferase complex"/>
    <property type="evidence" value="ECO:0007669"/>
    <property type="project" value="TreeGrafter"/>
</dbReference>
<evidence type="ECO:0000313" key="13">
    <source>
        <dbReference type="Proteomes" id="UP000310689"/>
    </source>
</evidence>
<dbReference type="InterPro" id="IPR033749">
    <property type="entry name" value="Polyprenyl_synt_CS"/>
</dbReference>
<dbReference type="EMBL" id="SPOI01000266">
    <property type="protein sequence ID" value="TIB30306.1"/>
    <property type="molecule type" value="Genomic_DNA"/>
</dbReference>
<dbReference type="PANTHER" id="PTHR12001:SF69">
    <property type="entry name" value="ALL TRANS-POLYPRENYL-DIPHOSPHATE SYNTHASE PDSS1"/>
    <property type="match status" value="1"/>
</dbReference>
<keyword evidence="5" id="KW-0460">Magnesium</keyword>
<evidence type="ECO:0000256" key="4">
    <source>
        <dbReference type="ARBA" id="ARBA00022723"/>
    </source>
</evidence>
<sequence length="417" mass="45193">MINRRAASIAVSTPRGYSWTTAASLARAAAAHKASSPITVDPFTLVGKELKGLTTNIKMNLGSNLRQLDTLSKYYFEAPGKHLRPTIVLLMAQATANLSPHYNTPKHLINVLVNDPLAPQSILHDTNPSFHNDISQRGQDGVLPTQRRLAEIVEMIHVASLLHDDVVDDADTRRGAPSAPVHFGNKLTIFAGDFLLGRASIMLARLRSLEVAELVGATIANLVQGEVEQLNETYQSSSNDLNTVVDEAFQRYLAKTYLKTASLISHSARAAVCLGGVGVNENWAQGEYLKDAAYDYGRNLGMAFQLVDDLLDYTPSADLGKPGEGADMQLGLATAPALFAWRELGDEMGTMIKRKFKHPGDVQNAKALVAKSNGMPKTAELAASYIDKAKSALHRLPKSDARDGLEALCLKVLDRVK</sequence>
<evidence type="ECO:0000256" key="8">
    <source>
        <dbReference type="ARBA" id="ARBA00032424"/>
    </source>
</evidence>
<keyword evidence="3 11" id="KW-0808">Transferase</keyword>
<reference evidence="12 13" key="1">
    <citation type="submission" date="2019-03" db="EMBL/GenBank/DDBJ databases">
        <title>Sequencing 23 genomes of Wallemia ichthyophaga.</title>
        <authorList>
            <person name="Gostincar C."/>
        </authorList>
    </citation>
    <scope>NUCLEOTIDE SEQUENCE [LARGE SCALE GENOMIC DNA]</scope>
    <source>
        <strain evidence="12 13">EXF-6200</strain>
    </source>
</reference>
<dbReference type="InterPro" id="IPR000092">
    <property type="entry name" value="Polyprenyl_synt"/>
</dbReference>
<dbReference type="PROSITE" id="PS00444">
    <property type="entry name" value="POLYPRENYL_SYNTHASE_2"/>
    <property type="match status" value="1"/>
</dbReference>
<evidence type="ECO:0000256" key="6">
    <source>
        <dbReference type="ARBA" id="ARBA00023229"/>
    </source>
</evidence>
<evidence type="ECO:0000256" key="10">
    <source>
        <dbReference type="ARBA" id="ARBA00032873"/>
    </source>
</evidence>
<comment type="caution">
    <text evidence="12">The sequence shown here is derived from an EMBL/GenBank/DDBJ whole genome shotgun (WGS) entry which is preliminary data.</text>
</comment>
<keyword evidence="6" id="KW-0414">Isoprene biosynthesis</keyword>
<proteinExistence type="inferred from homology"/>
<evidence type="ECO:0000256" key="5">
    <source>
        <dbReference type="ARBA" id="ARBA00022842"/>
    </source>
</evidence>
<keyword evidence="4" id="KW-0479">Metal-binding</keyword>
<dbReference type="OMA" id="AFDYYLH"/>
<dbReference type="GO" id="GO:0046872">
    <property type="term" value="F:metal ion binding"/>
    <property type="evidence" value="ECO:0007669"/>
    <property type="project" value="UniProtKB-KW"/>
</dbReference>
<evidence type="ECO:0000256" key="9">
    <source>
        <dbReference type="ARBA" id="ARBA00032448"/>
    </source>
</evidence>
<dbReference type="InterPro" id="IPR008949">
    <property type="entry name" value="Isoprenoid_synthase_dom_sf"/>
</dbReference>
<dbReference type="CDD" id="cd00685">
    <property type="entry name" value="Trans_IPPS_HT"/>
    <property type="match status" value="1"/>
</dbReference>
<dbReference type="SUPFAM" id="SSF48576">
    <property type="entry name" value="Terpenoid synthases"/>
    <property type="match status" value="1"/>
</dbReference>
<evidence type="ECO:0000256" key="11">
    <source>
        <dbReference type="RuleBase" id="RU004466"/>
    </source>
</evidence>
<dbReference type="GO" id="GO:0004659">
    <property type="term" value="F:prenyltransferase activity"/>
    <property type="evidence" value="ECO:0007669"/>
    <property type="project" value="InterPro"/>
</dbReference>
<accession>A0A4T0IUS7</accession>
<evidence type="ECO:0000256" key="3">
    <source>
        <dbReference type="ARBA" id="ARBA00022679"/>
    </source>
</evidence>
<dbReference type="Pfam" id="PF00348">
    <property type="entry name" value="polyprenyl_synt"/>
    <property type="match status" value="1"/>
</dbReference>
<comment type="similarity">
    <text evidence="2 11">Belongs to the FPP/GGPP synthase family.</text>
</comment>
<dbReference type="PROSITE" id="PS00723">
    <property type="entry name" value="POLYPRENYL_SYNTHASE_1"/>
    <property type="match status" value="1"/>
</dbReference>